<evidence type="ECO:0000256" key="2">
    <source>
        <dbReference type="SAM" id="Phobius"/>
    </source>
</evidence>
<keyword evidence="2" id="KW-0812">Transmembrane</keyword>
<evidence type="ECO:0000313" key="4">
    <source>
        <dbReference type="WBParaSite" id="jg5576"/>
    </source>
</evidence>
<sequence length="232" mass="25236">MFFGSKFGSSKFDCFDKCLIFLVGVIDIVVVVSTLNLCYYGVYNELHHNTERNNEWGTAAAKPSGPNPASTVSSSHRGHRQQHRSNPSTAVGSAPSYLFSRRLAKAATGDGDSLCDSLLGIDDTREPCSGDHSSGNCGSGSRPATTKHQHRQQTRHQQIQKAGVQLASLPTHHRANLRTPPVAGVLPTSLDRMPLLASTTELHNNQPSCSLDERGKLLLAWSDAYWLLKSVK</sequence>
<keyword evidence="3" id="KW-1185">Reference proteome</keyword>
<proteinExistence type="predicted"/>
<organism evidence="3 4">
    <name type="scientific">Ditylenchus dipsaci</name>
    <dbReference type="NCBI Taxonomy" id="166011"/>
    <lineage>
        <taxon>Eukaryota</taxon>
        <taxon>Metazoa</taxon>
        <taxon>Ecdysozoa</taxon>
        <taxon>Nematoda</taxon>
        <taxon>Chromadorea</taxon>
        <taxon>Rhabditida</taxon>
        <taxon>Tylenchina</taxon>
        <taxon>Tylenchomorpha</taxon>
        <taxon>Sphaerularioidea</taxon>
        <taxon>Anguinidae</taxon>
        <taxon>Anguininae</taxon>
        <taxon>Ditylenchus</taxon>
    </lineage>
</organism>
<accession>A0A915EDP6</accession>
<reference evidence="4" key="1">
    <citation type="submission" date="2022-11" db="UniProtKB">
        <authorList>
            <consortium name="WormBaseParasite"/>
        </authorList>
    </citation>
    <scope>IDENTIFICATION</scope>
</reference>
<name>A0A915EDP6_9BILA</name>
<evidence type="ECO:0000256" key="1">
    <source>
        <dbReference type="SAM" id="MobiDB-lite"/>
    </source>
</evidence>
<keyword evidence="2" id="KW-1133">Transmembrane helix</keyword>
<dbReference type="Proteomes" id="UP000887574">
    <property type="component" value="Unplaced"/>
</dbReference>
<feature type="region of interest" description="Disordered" evidence="1">
    <location>
        <begin position="56"/>
        <end position="93"/>
    </location>
</feature>
<dbReference type="AlphaFoldDB" id="A0A915EDP6"/>
<feature type="region of interest" description="Disordered" evidence="1">
    <location>
        <begin position="126"/>
        <end position="161"/>
    </location>
</feature>
<protein>
    <submittedName>
        <fullName evidence="4">Uncharacterized protein</fullName>
    </submittedName>
</protein>
<keyword evidence="2" id="KW-0472">Membrane</keyword>
<dbReference type="WBParaSite" id="jg5576">
    <property type="protein sequence ID" value="jg5576"/>
    <property type="gene ID" value="jg5576"/>
</dbReference>
<evidence type="ECO:0000313" key="3">
    <source>
        <dbReference type="Proteomes" id="UP000887574"/>
    </source>
</evidence>
<feature type="compositionally biased region" description="Basic residues" evidence="1">
    <location>
        <begin position="145"/>
        <end position="154"/>
    </location>
</feature>
<feature type="transmembrane region" description="Helical" evidence="2">
    <location>
        <begin position="20"/>
        <end position="42"/>
    </location>
</feature>